<dbReference type="Gene3D" id="3.30.565.10">
    <property type="entry name" value="Histidine kinase-like ATPase, C-terminal domain"/>
    <property type="match status" value="1"/>
</dbReference>
<dbReference type="PANTHER" id="PTHR43547">
    <property type="entry name" value="TWO-COMPONENT HISTIDINE KINASE"/>
    <property type="match status" value="1"/>
</dbReference>
<keyword evidence="8" id="KW-1133">Transmembrane helix</keyword>
<dbReference type="Pfam" id="PF00512">
    <property type="entry name" value="HisKA"/>
    <property type="match status" value="1"/>
</dbReference>
<dbReference type="InterPro" id="IPR004358">
    <property type="entry name" value="Sig_transdc_His_kin-like_C"/>
</dbReference>
<dbReference type="InterPro" id="IPR003594">
    <property type="entry name" value="HATPase_dom"/>
</dbReference>
<dbReference type="RefSeq" id="WP_015159442.1">
    <property type="nucleotide sequence ID" value="NC_019697.1"/>
</dbReference>
<dbReference type="PROSITE" id="PS50109">
    <property type="entry name" value="HIS_KIN"/>
    <property type="match status" value="1"/>
</dbReference>
<accession>K9UF81</accession>
<organism evidence="10 11">
    <name type="scientific">Chamaesiphon minutus (strain ATCC 27169 / PCC 6605)</name>
    <dbReference type="NCBI Taxonomy" id="1173020"/>
    <lineage>
        <taxon>Bacteria</taxon>
        <taxon>Bacillati</taxon>
        <taxon>Cyanobacteriota</taxon>
        <taxon>Cyanophyceae</taxon>
        <taxon>Gomontiellales</taxon>
        <taxon>Chamaesiphonaceae</taxon>
        <taxon>Chamaesiphon</taxon>
    </lineage>
</organism>
<dbReference type="SMART" id="SM00388">
    <property type="entry name" value="HisKA"/>
    <property type="match status" value="1"/>
</dbReference>
<feature type="region of interest" description="Disordered" evidence="7">
    <location>
        <begin position="1"/>
        <end position="20"/>
    </location>
</feature>
<evidence type="ECO:0000256" key="6">
    <source>
        <dbReference type="ARBA" id="ARBA00023012"/>
    </source>
</evidence>
<dbReference type="SUPFAM" id="SSF55874">
    <property type="entry name" value="ATPase domain of HSP90 chaperone/DNA topoisomerase II/histidine kinase"/>
    <property type="match status" value="1"/>
</dbReference>
<proteinExistence type="predicted"/>
<feature type="transmembrane region" description="Helical" evidence="8">
    <location>
        <begin position="76"/>
        <end position="93"/>
    </location>
</feature>
<dbReference type="OrthoDB" id="418136at2"/>
<protein>
    <recommendedName>
        <fullName evidence="2">histidine kinase</fullName>
        <ecNumber evidence="2">2.7.13.3</ecNumber>
    </recommendedName>
</protein>
<dbReference type="InterPro" id="IPR036890">
    <property type="entry name" value="HATPase_C_sf"/>
</dbReference>
<comment type="catalytic activity">
    <reaction evidence="1">
        <text>ATP + protein L-histidine = ADP + protein N-phospho-L-histidine.</text>
        <dbReference type="EC" id="2.7.13.3"/>
    </reaction>
</comment>
<keyword evidence="8" id="KW-0812">Transmembrane</keyword>
<keyword evidence="5 10" id="KW-0418">Kinase</keyword>
<evidence type="ECO:0000313" key="11">
    <source>
        <dbReference type="Proteomes" id="UP000010366"/>
    </source>
</evidence>
<evidence type="ECO:0000256" key="1">
    <source>
        <dbReference type="ARBA" id="ARBA00000085"/>
    </source>
</evidence>
<dbReference type="Gene3D" id="1.10.287.130">
    <property type="match status" value="1"/>
</dbReference>
<dbReference type="EC" id="2.7.13.3" evidence="2"/>
<keyword evidence="11" id="KW-1185">Reference proteome</keyword>
<evidence type="ECO:0000256" key="5">
    <source>
        <dbReference type="ARBA" id="ARBA00022777"/>
    </source>
</evidence>
<dbReference type="STRING" id="1173020.Cha6605_2205"/>
<gene>
    <name evidence="10" type="ORF">Cha6605_2205</name>
</gene>
<dbReference type="SMART" id="SM00387">
    <property type="entry name" value="HATPase_c"/>
    <property type="match status" value="1"/>
</dbReference>
<dbReference type="CDD" id="cd00075">
    <property type="entry name" value="HATPase"/>
    <property type="match status" value="1"/>
</dbReference>
<dbReference type="HOGENOM" id="CLU_739281_0_0_3"/>
<feature type="transmembrane region" description="Helical" evidence="8">
    <location>
        <begin position="99"/>
        <end position="120"/>
    </location>
</feature>
<keyword evidence="6" id="KW-0902">Two-component regulatory system</keyword>
<dbReference type="Pfam" id="PF02518">
    <property type="entry name" value="HATPase_c"/>
    <property type="match status" value="1"/>
</dbReference>
<dbReference type="EMBL" id="CP003600">
    <property type="protein sequence ID" value="AFY93288.1"/>
    <property type="molecule type" value="Genomic_DNA"/>
</dbReference>
<dbReference type="KEGG" id="cmp:Cha6605_2205"/>
<feature type="domain" description="Histidine kinase" evidence="9">
    <location>
        <begin position="154"/>
        <end position="375"/>
    </location>
</feature>
<evidence type="ECO:0000256" key="3">
    <source>
        <dbReference type="ARBA" id="ARBA00022553"/>
    </source>
</evidence>
<dbReference type="InterPro" id="IPR036097">
    <property type="entry name" value="HisK_dim/P_sf"/>
</dbReference>
<sequence>MPLRTHSPSTSSGSPTHPSQTLSLLSLKRYSLLWVTIGLFGIVFTLEMLTPAEYVMGYLYISPILFVKPRLNRSSTLLITTIAVFLTLLNIWIPGRETIQPAMVANRLITVVALIVTGLLSDRNLQIQQALAQQQAKLQVQEQLASLREDFTSTLAHDLKTPILGALETLKAFDREQFGEVQPKQKHVLGVTIRSHQTTLQLVETLLDVYRNDIEGLHLCQIPIDLSKLAESATTALFDLATSRRVHLSLNYGESEFRQFLWVNGDAFQLERVFANLLTNAINHSPRGAKVEVILGTQGAQQVVKVMDTGAGIQPDEMPHLFGRFYQGESDRQASGSGLGLYLARQIVEAHDGTIWAENRSPQGAVFGFRIPAITHALNS</sequence>
<evidence type="ECO:0000259" key="9">
    <source>
        <dbReference type="PROSITE" id="PS50109"/>
    </source>
</evidence>
<evidence type="ECO:0000313" key="10">
    <source>
        <dbReference type="EMBL" id="AFY93288.1"/>
    </source>
</evidence>
<keyword evidence="3" id="KW-0597">Phosphoprotein</keyword>
<dbReference type="PANTHER" id="PTHR43547:SF2">
    <property type="entry name" value="HYBRID SIGNAL TRANSDUCTION HISTIDINE KINASE C"/>
    <property type="match status" value="1"/>
</dbReference>
<dbReference type="SUPFAM" id="SSF47384">
    <property type="entry name" value="Homodimeric domain of signal transducing histidine kinase"/>
    <property type="match status" value="1"/>
</dbReference>
<dbReference type="CDD" id="cd00082">
    <property type="entry name" value="HisKA"/>
    <property type="match status" value="1"/>
</dbReference>
<dbReference type="PATRIC" id="fig|1173020.3.peg.2506"/>
<dbReference type="InterPro" id="IPR005467">
    <property type="entry name" value="His_kinase_dom"/>
</dbReference>
<evidence type="ECO:0000256" key="8">
    <source>
        <dbReference type="SAM" id="Phobius"/>
    </source>
</evidence>
<dbReference type="FunFam" id="3.30.565.10:FF:000006">
    <property type="entry name" value="Sensor histidine kinase WalK"/>
    <property type="match status" value="1"/>
</dbReference>
<name>K9UF81_CHAP6</name>
<evidence type="ECO:0000256" key="4">
    <source>
        <dbReference type="ARBA" id="ARBA00022679"/>
    </source>
</evidence>
<dbReference type="InterPro" id="IPR003661">
    <property type="entry name" value="HisK_dim/P_dom"/>
</dbReference>
<dbReference type="eggNOG" id="COG2205">
    <property type="taxonomic scope" value="Bacteria"/>
</dbReference>
<evidence type="ECO:0000256" key="2">
    <source>
        <dbReference type="ARBA" id="ARBA00012438"/>
    </source>
</evidence>
<dbReference type="GO" id="GO:0000155">
    <property type="term" value="F:phosphorelay sensor kinase activity"/>
    <property type="evidence" value="ECO:0007669"/>
    <property type="project" value="InterPro"/>
</dbReference>
<keyword evidence="8" id="KW-0472">Membrane</keyword>
<feature type="transmembrane region" description="Helical" evidence="8">
    <location>
        <begin position="32"/>
        <end position="55"/>
    </location>
</feature>
<evidence type="ECO:0000256" key="7">
    <source>
        <dbReference type="SAM" id="MobiDB-lite"/>
    </source>
</evidence>
<dbReference type="Proteomes" id="UP000010366">
    <property type="component" value="Chromosome"/>
</dbReference>
<dbReference type="AlphaFoldDB" id="K9UF81"/>
<dbReference type="PRINTS" id="PR00344">
    <property type="entry name" value="BCTRLSENSOR"/>
</dbReference>
<keyword evidence="4" id="KW-0808">Transferase</keyword>
<reference evidence="10 11" key="1">
    <citation type="submission" date="2012-05" db="EMBL/GenBank/DDBJ databases">
        <title>Finished chromosome of genome of Chamaesiphon sp. PCC 6605.</title>
        <authorList>
            <consortium name="US DOE Joint Genome Institute"/>
            <person name="Gugger M."/>
            <person name="Coursin T."/>
            <person name="Rippka R."/>
            <person name="Tandeau De Marsac N."/>
            <person name="Huntemann M."/>
            <person name="Wei C.-L."/>
            <person name="Han J."/>
            <person name="Detter J.C."/>
            <person name="Han C."/>
            <person name="Tapia R."/>
            <person name="Chen A."/>
            <person name="Kyrpides N."/>
            <person name="Mavromatis K."/>
            <person name="Markowitz V."/>
            <person name="Szeto E."/>
            <person name="Ivanova N."/>
            <person name="Pagani I."/>
            <person name="Pati A."/>
            <person name="Goodwin L."/>
            <person name="Nordberg H.P."/>
            <person name="Cantor M.N."/>
            <person name="Hua S.X."/>
            <person name="Woyke T."/>
            <person name="Kerfeld C.A."/>
        </authorList>
    </citation>
    <scope>NUCLEOTIDE SEQUENCE [LARGE SCALE GENOMIC DNA]</scope>
    <source>
        <strain evidence="11">ATCC 27169 / PCC 6605</strain>
    </source>
</reference>